<keyword evidence="2" id="KW-1185">Reference proteome</keyword>
<evidence type="ECO:0000313" key="2">
    <source>
        <dbReference type="Proteomes" id="UP001165960"/>
    </source>
</evidence>
<organism evidence="1 2">
    <name type="scientific">Entomophthora muscae</name>
    <dbReference type="NCBI Taxonomy" id="34485"/>
    <lineage>
        <taxon>Eukaryota</taxon>
        <taxon>Fungi</taxon>
        <taxon>Fungi incertae sedis</taxon>
        <taxon>Zoopagomycota</taxon>
        <taxon>Entomophthoromycotina</taxon>
        <taxon>Entomophthoromycetes</taxon>
        <taxon>Entomophthorales</taxon>
        <taxon>Entomophthoraceae</taxon>
        <taxon>Entomophthora</taxon>
    </lineage>
</organism>
<name>A0ACC2T618_9FUNG</name>
<reference evidence="1" key="1">
    <citation type="submission" date="2022-04" db="EMBL/GenBank/DDBJ databases">
        <title>Genome of the entomopathogenic fungus Entomophthora muscae.</title>
        <authorList>
            <person name="Elya C."/>
            <person name="Lovett B.R."/>
            <person name="Lee E."/>
            <person name="Macias A.M."/>
            <person name="Hajek A.E."/>
            <person name="De Bivort B.L."/>
            <person name="Kasson M.T."/>
            <person name="De Fine Licht H.H."/>
            <person name="Stajich J.E."/>
        </authorList>
    </citation>
    <scope>NUCLEOTIDE SEQUENCE</scope>
    <source>
        <strain evidence="1">Berkeley</strain>
    </source>
</reference>
<evidence type="ECO:0000313" key="1">
    <source>
        <dbReference type="EMBL" id="KAJ9070099.1"/>
    </source>
</evidence>
<gene>
    <name evidence="1" type="ORF">DSO57_1011930</name>
</gene>
<protein>
    <submittedName>
        <fullName evidence="1">Uncharacterized protein</fullName>
    </submittedName>
</protein>
<dbReference type="EMBL" id="QTSX02003592">
    <property type="protein sequence ID" value="KAJ9070099.1"/>
    <property type="molecule type" value="Genomic_DNA"/>
</dbReference>
<comment type="caution">
    <text evidence="1">The sequence shown here is derived from an EMBL/GenBank/DDBJ whole genome shotgun (WGS) entry which is preliminary data.</text>
</comment>
<proteinExistence type="predicted"/>
<accession>A0ACC2T618</accession>
<sequence>MLAVNFDTFGPTKVLPIKAEGCVWSDLIPSSTRNATDLFPHDVLQGYEQCQSAESTDCLVMGSQGLYVNVAVPISEIFRCSDEPTCRAKADHPAFGSWSIHSHDSFAKSEWRSIFKRLLNLTLPEHLSPPQLTYGTSKRSVFVLWFKSIMWVIHGDYQKRQNNSVVTYPFAIRIPLSTKDDQLIGLLGSMDLCTIDFTRSNGSYGAFATEKNLIVNRFFCPSST</sequence>
<dbReference type="Proteomes" id="UP001165960">
    <property type="component" value="Unassembled WGS sequence"/>
</dbReference>